<dbReference type="FunFam" id="2.60.120.430:FF:000007">
    <property type="entry name" value="FERONIA receptor-like kinase"/>
    <property type="match status" value="1"/>
</dbReference>
<evidence type="ECO:0000256" key="10">
    <source>
        <dbReference type="ARBA" id="ARBA00023180"/>
    </source>
</evidence>
<comment type="subcellular location">
    <subcellularLocation>
        <location evidence="1">Membrane</location>
        <topology evidence="1">Single-pass type I membrane protein</topology>
    </subcellularLocation>
</comment>
<evidence type="ECO:0000313" key="13">
    <source>
        <dbReference type="Proteomes" id="UP000323000"/>
    </source>
</evidence>
<reference evidence="13" key="1">
    <citation type="journal article" date="2019" name="Gigascience">
        <title>De novo genome assembly of the endangered Acer yangbiense, a plant species with extremely small populations endemic to Yunnan Province, China.</title>
        <authorList>
            <person name="Yang J."/>
            <person name="Wariss H.M."/>
            <person name="Tao L."/>
            <person name="Zhang R."/>
            <person name="Yun Q."/>
            <person name="Hollingsworth P."/>
            <person name="Dao Z."/>
            <person name="Luo G."/>
            <person name="Guo H."/>
            <person name="Ma Y."/>
            <person name="Sun W."/>
        </authorList>
    </citation>
    <scope>NUCLEOTIDE SEQUENCE [LARGE SCALE GENOMIC DNA]</scope>
    <source>
        <strain evidence="13">cv. Malutang</strain>
    </source>
</reference>
<organism evidence="12 13">
    <name type="scientific">Acer yangbiense</name>
    <dbReference type="NCBI Taxonomy" id="1000413"/>
    <lineage>
        <taxon>Eukaryota</taxon>
        <taxon>Viridiplantae</taxon>
        <taxon>Streptophyta</taxon>
        <taxon>Embryophyta</taxon>
        <taxon>Tracheophyta</taxon>
        <taxon>Spermatophyta</taxon>
        <taxon>Magnoliopsida</taxon>
        <taxon>eudicotyledons</taxon>
        <taxon>Gunneridae</taxon>
        <taxon>Pentapetalae</taxon>
        <taxon>rosids</taxon>
        <taxon>malvids</taxon>
        <taxon>Sapindales</taxon>
        <taxon>Sapindaceae</taxon>
        <taxon>Hippocastanoideae</taxon>
        <taxon>Acereae</taxon>
        <taxon>Acer</taxon>
    </lineage>
</organism>
<keyword evidence="7" id="KW-0067">ATP-binding</keyword>
<dbReference type="Proteomes" id="UP000323000">
    <property type="component" value="Chromosome 12"/>
</dbReference>
<dbReference type="InterPro" id="IPR045272">
    <property type="entry name" value="ANXUR1/2-like"/>
</dbReference>
<evidence type="ECO:0000256" key="5">
    <source>
        <dbReference type="ARBA" id="ARBA00022729"/>
    </source>
</evidence>
<evidence type="ECO:0000256" key="7">
    <source>
        <dbReference type="ARBA" id="ARBA00022840"/>
    </source>
</evidence>
<dbReference type="EMBL" id="VAHF01000012">
    <property type="protein sequence ID" value="TXG49121.1"/>
    <property type="molecule type" value="Genomic_DNA"/>
</dbReference>
<name>A0A5C7GX10_9ROSI</name>
<feature type="domain" description="Malectin-like" evidence="11">
    <location>
        <begin position="20"/>
        <end position="303"/>
    </location>
</feature>
<dbReference type="Gene3D" id="2.60.120.430">
    <property type="entry name" value="Galactose-binding lectin"/>
    <property type="match status" value="1"/>
</dbReference>
<evidence type="ECO:0000256" key="2">
    <source>
        <dbReference type="ARBA" id="ARBA00022527"/>
    </source>
</evidence>
<dbReference type="InterPro" id="IPR024788">
    <property type="entry name" value="Malectin-like_Carb-bd_dom"/>
</dbReference>
<evidence type="ECO:0000256" key="9">
    <source>
        <dbReference type="ARBA" id="ARBA00023136"/>
    </source>
</evidence>
<dbReference type="GO" id="GO:0005524">
    <property type="term" value="F:ATP binding"/>
    <property type="evidence" value="ECO:0007669"/>
    <property type="project" value="UniProtKB-KW"/>
</dbReference>
<keyword evidence="9" id="KW-0472">Membrane</keyword>
<keyword evidence="6" id="KW-0547">Nucleotide-binding</keyword>
<evidence type="ECO:0000256" key="8">
    <source>
        <dbReference type="ARBA" id="ARBA00022989"/>
    </source>
</evidence>
<dbReference type="GO" id="GO:0004674">
    <property type="term" value="F:protein serine/threonine kinase activity"/>
    <property type="evidence" value="ECO:0007669"/>
    <property type="project" value="UniProtKB-KW"/>
</dbReference>
<dbReference type="GO" id="GO:0004714">
    <property type="term" value="F:transmembrane receptor protein tyrosine kinase activity"/>
    <property type="evidence" value="ECO:0007669"/>
    <property type="project" value="InterPro"/>
</dbReference>
<dbReference type="AlphaFoldDB" id="A0A5C7GX10"/>
<keyword evidence="8" id="KW-1133">Transmembrane helix</keyword>
<keyword evidence="4" id="KW-0812">Transmembrane</keyword>
<evidence type="ECO:0000256" key="4">
    <source>
        <dbReference type="ARBA" id="ARBA00022692"/>
    </source>
</evidence>
<keyword evidence="13" id="KW-1185">Reference proteome</keyword>
<evidence type="ECO:0000256" key="1">
    <source>
        <dbReference type="ARBA" id="ARBA00004479"/>
    </source>
</evidence>
<dbReference type="PANTHER" id="PTHR34590:SF15">
    <property type="entry name" value="PROTEIN KINASE DOMAIN-CONTAINING PROTEIN"/>
    <property type="match status" value="1"/>
</dbReference>
<protein>
    <recommendedName>
        <fullName evidence="11">Malectin-like domain-containing protein</fullName>
    </recommendedName>
</protein>
<proteinExistence type="predicted"/>
<evidence type="ECO:0000256" key="3">
    <source>
        <dbReference type="ARBA" id="ARBA00022679"/>
    </source>
</evidence>
<evidence type="ECO:0000259" key="11">
    <source>
        <dbReference type="Pfam" id="PF12819"/>
    </source>
</evidence>
<evidence type="ECO:0000313" key="12">
    <source>
        <dbReference type="EMBL" id="TXG49121.1"/>
    </source>
</evidence>
<sequence length="310" mass="34542">MHQQLPHSANNPATPSRISPGSFTLLSNFSTSLAANFSGQDTILKEFCVNVLENQNLNITFTQSQDYKDSYAFINVIEIVSMPPDLYYTTVTGETTELPFVGQAPGAQFSLSNSNALEMVYRANVGGKSISAGNDIGLYRAWSGNEDWFQKDYPSTLPVNLSLQPSFSLIHNYSAPVSVYQTAKSMSTDNQTNQKYRLTWVFPVDSMFTYLVRLHFCEFELEITVYGNRVFEIHIADQIAEKKTDVIGWSGGNGVPVYKDYDVMIGSKAKQNKQNLSIALYPSLAYMTNYINAILNGVEIFKVDSSRSPA</sequence>
<keyword evidence="5" id="KW-0732">Signal</keyword>
<comment type="caution">
    <text evidence="12">The sequence shown here is derived from an EMBL/GenBank/DDBJ whole genome shotgun (WGS) entry which is preliminary data.</text>
</comment>
<gene>
    <name evidence="12" type="ORF">EZV62_024996</name>
</gene>
<keyword evidence="2" id="KW-0723">Serine/threonine-protein kinase</keyword>
<dbReference type="GO" id="GO:0016020">
    <property type="term" value="C:membrane"/>
    <property type="evidence" value="ECO:0007669"/>
    <property type="project" value="UniProtKB-SubCell"/>
</dbReference>
<keyword evidence="10" id="KW-0325">Glycoprotein</keyword>
<dbReference type="OrthoDB" id="1720310at2759"/>
<keyword evidence="3" id="KW-0808">Transferase</keyword>
<dbReference type="PANTHER" id="PTHR34590">
    <property type="entry name" value="OS03G0124300 PROTEIN-RELATED"/>
    <property type="match status" value="1"/>
</dbReference>
<keyword evidence="2" id="KW-0418">Kinase</keyword>
<dbReference type="Pfam" id="PF12819">
    <property type="entry name" value="Malectin_like"/>
    <property type="match status" value="1"/>
</dbReference>
<evidence type="ECO:0000256" key="6">
    <source>
        <dbReference type="ARBA" id="ARBA00022741"/>
    </source>
</evidence>
<accession>A0A5C7GX10</accession>